<feature type="non-terminal residue" evidence="2">
    <location>
        <position position="1"/>
    </location>
</feature>
<name>A0A392QAU6_9FABA</name>
<feature type="compositionally biased region" description="Pro residues" evidence="1">
    <location>
        <begin position="22"/>
        <end position="39"/>
    </location>
</feature>
<reference evidence="2 3" key="1">
    <citation type="journal article" date="2018" name="Front. Plant Sci.">
        <title>Red Clover (Trifolium pratense) and Zigzag Clover (T. medium) - A Picture of Genomic Similarities and Differences.</title>
        <authorList>
            <person name="Dluhosova J."/>
            <person name="Istvanek J."/>
            <person name="Nedelnik J."/>
            <person name="Repkova J."/>
        </authorList>
    </citation>
    <scope>NUCLEOTIDE SEQUENCE [LARGE SCALE GENOMIC DNA]</scope>
    <source>
        <strain evidence="3">cv. 10/8</strain>
        <tissue evidence="2">Leaf</tissue>
    </source>
</reference>
<evidence type="ECO:0000313" key="3">
    <source>
        <dbReference type="Proteomes" id="UP000265520"/>
    </source>
</evidence>
<dbReference type="AlphaFoldDB" id="A0A392QAU6"/>
<proteinExistence type="predicted"/>
<evidence type="ECO:0000313" key="2">
    <source>
        <dbReference type="EMBL" id="MCI20850.1"/>
    </source>
</evidence>
<accession>A0A392QAU6</accession>
<organism evidence="2 3">
    <name type="scientific">Trifolium medium</name>
    <dbReference type="NCBI Taxonomy" id="97028"/>
    <lineage>
        <taxon>Eukaryota</taxon>
        <taxon>Viridiplantae</taxon>
        <taxon>Streptophyta</taxon>
        <taxon>Embryophyta</taxon>
        <taxon>Tracheophyta</taxon>
        <taxon>Spermatophyta</taxon>
        <taxon>Magnoliopsida</taxon>
        <taxon>eudicotyledons</taxon>
        <taxon>Gunneridae</taxon>
        <taxon>Pentapetalae</taxon>
        <taxon>rosids</taxon>
        <taxon>fabids</taxon>
        <taxon>Fabales</taxon>
        <taxon>Fabaceae</taxon>
        <taxon>Papilionoideae</taxon>
        <taxon>50 kb inversion clade</taxon>
        <taxon>NPAAA clade</taxon>
        <taxon>Hologalegina</taxon>
        <taxon>IRL clade</taxon>
        <taxon>Trifolieae</taxon>
        <taxon>Trifolium</taxon>
    </lineage>
</organism>
<evidence type="ECO:0000256" key="1">
    <source>
        <dbReference type="SAM" id="MobiDB-lite"/>
    </source>
</evidence>
<sequence>ESAPPNIGLISYQPPTSDPQKLAPPPHNQPTPPPAPPTIFIPETPHLRPRNGGHRLRPPPKML</sequence>
<comment type="caution">
    <text evidence="2">The sequence shown here is derived from an EMBL/GenBank/DDBJ whole genome shotgun (WGS) entry which is preliminary data.</text>
</comment>
<feature type="compositionally biased region" description="Basic residues" evidence="1">
    <location>
        <begin position="47"/>
        <end position="63"/>
    </location>
</feature>
<keyword evidence="3" id="KW-1185">Reference proteome</keyword>
<protein>
    <submittedName>
        <fullName evidence="2">Uncharacterized protein</fullName>
    </submittedName>
</protein>
<feature type="region of interest" description="Disordered" evidence="1">
    <location>
        <begin position="1"/>
        <end position="63"/>
    </location>
</feature>
<dbReference type="Proteomes" id="UP000265520">
    <property type="component" value="Unassembled WGS sequence"/>
</dbReference>
<dbReference type="EMBL" id="LXQA010121970">
    <property type="protein sequence ID" value="MCI20850.1"/>
    <property type="molecule type" value="Genomic_DNA"/>
</dbReference>